<evidence type="ECO:0000259" key="2">
    <source>
        <dbReference type="Pfam" id="PF16653"/>
    </source>
</evidence>
<dbReference type="PATRIC" id="fig|552518.3.peg.3314"/>
<evidence type="ECO:0000259" key="1">
    <source>
        <dbReference type="Pfam" id="PF03435"/>
    </source>
</evidence>
<dbReference type="AlphaFoldDB" id="A0A0F3IPS6"/>
<feature type="domain" description="Saccharopine dehydrogenase NADP binding" evidence="1">
    <location>
        <begin position="1"/>
        <end position="134"/>
    </location>
</feature>
<evidence type="ECO:0000313" key="4">
    <source>
        <dbReference type="Proteomes" id="UP000033774"/>
    </source>
</evidence>
<dbReference type="Gene3D" id="3.30.360.30">
    <property type="entry name" value="homospermidine synthase like"/>
    <property type="match status" value="1"/>
</dbReference>
<keyword evidence="4" id="KW-1185">Reference proteome</keyword>
<dbReference type="InterPro" id="IPR032095">
    <property type="entry name" value="Sacchrp_dh-like_C"/>
</dbReference>
<evidence type="ECO:0008006" key="5">
    <source>
        <dbReference type="Google" id="ProtNLM"/>
    </source>
</evidence>
<feature type="domain" description="Saccharopine dehydrogenase-like C-terminal" evidence="2">
    <location>
        <begin position="138"/>
        <end position="420"/>
    </location>
</feature>
<dbReference type="OrthoDB" id="9767495at2"/>
<comment type="caution">
    <text evidence="3">The sequence shown here is derived from an EMBL/GenBank/DDBJ whole genome shotgun (WGS) entry which is preliminary data.</text>
</comment>
<accession>A0A0F3IPS6</accession>
<sequence>GQSVVPVLERHFDLPLSNITVIEADDHEGKFAPYLAQGMRYKRISLTPDNLEAMLGSLLQPGDLCINLTAGVDALTIINWCHHHGVLYVDTSLEPWADQYGEESIPAAKRTHYEAHAQARAMAAPWGGKGPTAVITHGANPGIVNHFVKAATLDIAKAMNLNVATPKNREEWADLFMQTGTKVIHVSERDTQRSSIPKEPDEFVNTWSVLGFWGEATYPAEMGWGMHENMLPPMGQHFTHGPGNAIYMHKPGGHTIVRSWVPKGGPIFGFVISHSESITLSHYFTAYAEDGRPVHRPTVHYAYHPSADAIVSLREVMMKDWEPPAKIRIMQDDIVDGIDELGVLLLGHGKTAWWYGSQLSIQEARKIIPGQNATALQVCAGVISACVWAVQNPDRGFCEPEHLPHDEILAIAKPYLGPVASVQSDWTPLRDRATLNYEPWLDHNDPWQFNNFLVR</sequence>
<dbReference type="Pfam" id="PF16653">
    <property type="entry name" value="Sacchrp_dh_C"/>
    <property type="match status" value="1"/>
</dbReference>
<dbReference type="RefSeq" id="WP_045776857.1">
    <property type="nucleotide sequence ID" value="NZ_LAJY01000517.1"/>
</dbReference>
<protein>
    <recommendedName>
        <fullName evidence="5">Homospermidine synthase</fullName>
    </recommendedName>
</protein>
<dbReference type="Proteomes" id="UP000033774">
    <property type="component" value="Unassembled WGS sequence"/>
</dbReference>
<name>A0A0F3IPS6_9PROT</name>
<organism evidence="3 4">
    <name type="scientific">Elstera litoralis</name>
    <dbReference type="NCBI Taxonomy" id="552518"/>
    <lineage>
        <taxon>Bacteria</taxon>
        <taxon>Pseudomonadati</taxon>
        <taxon>Pseudomonadota</taxon>
        <taxon>Alphaproteobacteria</taxon>
        <taxon>Rhodospirillales</taxon>
        <taxon>Rhodospirillaceae</taxon>
        <taxon>Elstera</taxon>
    </lineage>
</organism>
<dbReference type="InterPro" id="IPR023181">
    <property type="entry name" value="Homospermid_syn-like_C"/>
</dbReference>
<reference evidence="3 4" key="1">
    <citation type="submission" date="2015-03" db="EMBL/GenBank/DDBJ databases">
        <title>Draft genome sequence of Elstera litoralis.</title>
        <authorList>
            <person name="Rahalkar M.C."/>
            <person name="Dhakephalkar P.K."/>
            <person name="Pore S.D."/>
            <person name="Arora P."/>
            <person name="Kapse N.G."/>
            <person name="Pandit P.S."/>
        </authorList>
    </citation>
    <scope>NUCLEOTIDE SEQUENCE [LARGE SCALE GENOMIC DNA]</scope>
    <source>
        <strain evidence="3 4">Dia-1</strain>
    </source>
</reference>
<proteinExistence type="predicted"/>
<dbReference type="EMBL" id="LAJY01000517">
    <property type="protein sequence ID" value="KJV08617.1"/>
    <property type="molecule type" value="Genomic_DNA"/>
</dbReference>
<feature type="non-terminal residue" evidence="3">
    <location>
        <position position="1"/>
    </location>
</feature>
<dbReference type="Gene3D" id="3.40.50.720">
    <property type="entry name" value="NAD(P)-binding Rossmann-like Domain"/>
    <property type="match status" value="1"/>
</dbReference>
<dbReference type="InterPro" id="IPR005097">
    <property type="entry name" value="Sacchrp_dh_NADP-bd"/>
</dbReference>
<dbReference type="Pfam" id="PF03435">
    <property type="entry name" value="Sacchrp_dh_NADP"/>
    <property type="match status" value="1"/>
</dbReference>
<gene>
    <name evidence="3" type="ORF">VZ95_16665</name>
</gene>
<evidence type="ECO:0000313" key="3">
    <source>
        <dbReference type="EMBL" id="KJV08617.1"/>
    </source>
</evidence>